<sequence length="286" mass="32491">MSEQVLVINDLPGVAKVAGMSNLPILEAAQFEVALLPTLLLSTHTLGYPGIVKHYLNESFDDILAHWKDLNVQFRATLTGYFADSKQIVTVIDYLESLDYDMPVIIDPIMADFGKLYAGFSEDFPEKFRKLVKYADIIVPNLTEACLITDYPYSDDLGPEDYPKIAQKLCDLGAKTVVLTSVFQHEGKREEETGYYVYSENTEPFYHMHEKEDVWFKGVGDISVSFITAYYLLGHSVKDAVIKSSDYIEKSLRHSTTVDRDPNLGIYFEPIIPEFSNDIDEIRKQQ</sequence>
<accession>A0A511AUZ7</accession>
<dbReference type="RefSeq" id="WP_186805082.1">
    <property type="nucleotide sequence ID" value="NZ_BJUY01000007.1"/>
</dbReference>
<evidence type="ECO:0000259" key="6">
    <source>
        <dbReference type="Pfam" id="PF08543"/>
    </source>
</evidence>
<keyword evidence="5" id="KW-0067">ATP-binding</keyword>
<evidence type="ECO:0000256" key="4">
    <source>
        <dbReference type="ARBA" id="ARBA00022777"/>
    </source>
</evidence>
<dbReference type="NCBIfam" id="NF005491">
    <property type="entry name" value="PRK07105.1"/>
    <property type="match status" value="1"/>
</dbReference>
<dbReference type="SUPFAM" id="SSF53613">
    <property type="entry name" value="Ribokinase-like"/>
    <property type="match status" value="1"/>
</dbReference>
<dbReference type="GO" id="GO:0009443">
    <property type="term" value="P:pyridoxal 5'-phosphate salvage"/>
    <property type="evidence" value="ECO:0007669"/>
    <property type="project" value="InterPro"/>
</dbReference>
<reference evidence="7 8" key="1">
    <citation type="submission" date="2019-07" db="EMBL/GenBank/DDBJ databases">
        <title>Whole genome shotgun sequence of Alkalibacterium kapii NBRC 103247.</title>
        <authorList>
            <person name="Hosoyama A."/>
            <person name="Uohara A."/>
            <person name="Ohji S."/>
            <person name="Ichikawa N."/>
        </authorList>
    </citation>
    <scope>NUCLEOTIDE SEQUENCE [LARGE SCALE GENOMIC DNA]</scope>
    <source>
        <strain evidence="7 8">NBRC 103247</strain>
    </source>
</reference>
<dbReference type="Proteomes" id="UP000321662">
    <property type="component" value="Unassembled WGS sequence"/>
</dbReference>
<dbReference type="GO" id="GO:0005524">
    <property type="term" value="F:ATP binding"/>
    <property type="evidence" value="ECO:0007669"/>
    <property type="project" value="UniProtKB-KW"/>
</dbReference>
<proteinExistence type="predicted"/>
<evidence type="ECO:0000313" key="8">
    <source>
        <dbReference type="Proteomes" id="UP000321662"/>
    </source>
</evidence>
<dbReference type="GO" id="GO:0008478">
    <property type="term" value="F:pyridoxal kinase activity"/>
    <property type="evidence" value="ECO:0007669"/>
    <property type="project" value="UniProtKB-EC"/>
</dbReference>
<keyword evidence="8" id="KW-1185">Reference proteome</keyword>
<gene>
    <name evidence="7" type="primary">pdxK</name>
    <name evidence="7" type="ORF">AKA01nite_07950</name>
</gene>
<dbReference type="PANTHER" id="PTHR10534:SF2">
    <property type="entry name" value="PYRIDOXAL KINASE"/>
    <property type="match status" value="1"/>
</dbReference>
<dbReference type="Pfam" id="PF08543">
    <property type="entry name" value="Phos_pyr_kin"/>
    <property type="match status" value="1"/>
</dbReference>
<dbReference type="AlphaFoldDB" id="A0A511AUZ7"/>
<dbReference type="PANTHER" id="PTHR10534">
    <property type="entry name" value="PYRIDOXAL KINASE"/>
    <property type="match status" value="1"/>
</dbReference>
<dbReference type="Gene3D" id="3.40.1190.20">
    <property type="match status" value="1"/>
</dbReference>
<dbReference type="EC" id="2.7.1.35" evidence="1"/>
<comment type="caution">
    <text evidence="7">The sequence shown here is derived from an EMBL/GenBank/DDBJ whole genome shotgun (WGS) entry which is preliminary data.</text>
</comment>
<evidence type="ECO:0000256" key="2">
    <source>
        <dbReference type="ARBA" id="ARBA00022679"/>
    </source>
</evidence>
<name>A0A511AUZ7_9LACT</name>
<evidence type="ECO:0000313" key="7">
    <source>
        <dbReference type="EMBL" id="GEK91173.1"/>
    </source>
</evidence>
<dbReference type="InterPro" id="IPR013749">
    <property type="entry name" value="PM/HMP-P_kinase-1"/>
</dbReference>
<dbReference type="EMBL" id="BJUY01000007">
    <property type="protein sequence ID" value="GEK91173.1"/>
    <property type="molecule type" value="Genomic_DNA"/>
</dbReference>
<organism evidence="7 8">
    <name type="scientific">Alkalibacterium kapii</name>
    <dbReference type="NCBI Taxonomy" id="426704"/>
    <lineage>
        <taxon>Bacteria</taxon>
        <taxon>Bacillati</taxon>
        <taxon>Bacillota</taxon>
        <taxon>Bacilli</taxon>
        <taxon>Lactobacillales</taxon>
        <taxon>Carnobacteriaceae</taxon>
        <taxon>Alkalibacterium</taxon>
    </lineage>
</organism>
<evidence type="ECO:0000256" key="1">
    <source>
        <dbReference type="ARBA" id="ARBA00012104"/>
    </source>
</evidence>
<dbReference type="InterPro" id="IPR004625">
    <property type="entry name" value="PyrdxlKinase"/>
</dbReference>
<protein>
    <recommendedName>
        <fullName evidence="1">pyridoxal kinase</fullName>
        <ecNumber evidence="1">2.7.1.35</ecNumber>
    </recommendedName>
</protein>
<keyword evidence="3" id="KW-0547">Nucleotide-binding</keyword>
<dbReference type="GO" id="GO:0005829">
    <property type="term" value="C:cytosol"/>
    <property type="evidence" value="ECO:0007669"/>
    <property type="project" value="TreeGrafter"/>
</dbReference>
<dbReference type="InterPro" id="IPR029056">
    <property type="entry name" value="Ribokinase-like"/>
</dbReference>
<evidence type="ECO:0000256" key="3">
    <source>
        <dbReference type="ARBA" id="ARBA00022741"/>
    </source>
</evidence>
<keyword evidence="2" id="KW-0808">Transferase</keyword>
<feature type="domain" description="Pyridoxamine kinase/Phosphomethylpyrimidine kinase" evidence="6">
    <location>
        <begin position="72"/>
        <end position="259"/>
    </location>
</feature>
<evidence type="ECO:0000256" key="5">
    <source>
        <dbReference type="ARBA" id="ARBA00022840"/>
    </source>
</evidence>
<keyword evidence="4 7" id="KW-0418">Kinase</keyword>